<evidence type="ECO:0000313" key="8">
    <source>
        <dbReference type="EMBL" id="TCQ03715.1"/>
    </source>
</evidence>
<reference evidence="8 9" key="1">
    <citation type="submission" date="2019-03" db="EMBL/GenBank/DDBJ databases">
        <title>Genomic Encyclopedia of Type Strains, Phase IV (KMG-IV): sequencing the most valuable type-strain genomes for metagenomic binning, comparative biology and taxonomic classification.</title>
        <authorList>
            <person name="Goeker M."/>
        </authorList>
    </citation>
    <scope>NUCLEOTIDE SEQUENCE [LARGE SCALE GENOMIC DNA]</scope>
    <source>
        <strain evidence="8 9">DSM 100013</strain>
    </source>
</reference>
<dbReference type="PANTHER" id="PTHR43663">
    <property type="entry name" value="CHROMATE TRANSPORT PROTEIN-RELATED"/>
    <property type="match status" value="1"/>
</dbReference>
<keyword evidence="9" id="KW-1185">Reference proteome</keyword>
<keyword evidence="4 7" id="KW-0812">Transmembrane</keyword>
<evidence type="ECO:0000256" key="2">
    <source>
        <dbReference type="ARBA" id="ARBA00005262"/>
    </source>
</evidence>
<protein>
    <submittedName>
        <fullName evidence="8">Chromate transporter</fullName>
    </submittedName>
</protein>
<dbReference type="GO" id="GO:0005886">
    <property type="term" value="C:plasma membrane"/>
    <property type="evidence" value="ECO:0007669"/>
    <property type="project" value="UniProtKB-SubCell"/>
</dbReference>
<keyword evidence="5 7" id="KW-1133">Transmembrane helix</keyword>
<comment type="similarity">
    <text evidence="2">Belongs to the chromate ion transporter (CHR) (TC 2.A.51) family.</text>
</comment>
<organism evidence="8 9">
    <name type="scientific">Serpentinicella alkaliphila</name>
    <dbReference type="NCBI Taxonomy" id="1734049"/>
    <lineage>
        <taxon>Bacteria</taxon>
        <taxon>Bacillati</taxon>
        <taxon>Bacillota</taxon>
        <taxon>Clostridia</taxon>
        <taxon>Peptostreptococcales</taxon>
        <taxon>Natronincolaceae</taxon>
        <taxon>Serpentinicella</taxon>
    </lineage>
</organism>
<accession>A0A4R2TQX5</accession>
<evidence type="ECO:0000256" key="1">
    <source>
        <dbReference type="ARBA" id="ARBA00004651"/>
    </source>
</evidence>
<dbReference type="Proteomes" id="UP000295504">
    <property type="component" value="Unassembled WGS sequence"/>
</dbReference>
<evidence type="ECO:0000256" key="3">
    <source>
        <dbReference type="ARBA" id="ARBA00022475"/>
    </source>
</evidence>
<dbReference type="RefSeq" id="WP_132847929.1">
    <property type="nucleotide sequence ID" value="NZ_CP058648.1"/>
</dbReference>
<feature type="transmembrane region" description="Helical" evidence="7">
    <location>
        <begin position="7"/>
        <end position="28"/>
    </location>
</feature>
<evidence type="ECO:0000256" key="5">
    <source>
        <dbReference type="ARBA" id="ARBA00022989"/>
    </source>
</evidence>
<dbReference type="EMBL" id="SLYC01000008">
    <property type="protein sequence ID" value="TCQ03715.1"/>
    <property type="molecule type" value="Genomic_DNA"/>
</dbReference>
<dbReference type="InterPro" id="IPR052518">
    <property type="entry name" value="CHR_Transporter"/>
</dbReference>
<sequence>MVIFRIIISFLKIGAFSFGGGYAMLPVIQEEVVNLNQWLTESEFIDIVAISQMSPGPISVNVATFVGYTQFGILGAVIATTSVVIVSFFLVTSLAKLITKHKDIPIIEGIFKGIRPSVIGLIGAACVSLFNTSIIDLKSLAIAVIVLIALYKFKLHPIGAIIFSGFLGILFYSI</sequence>
<feature type="transmembrane region" description="Helical" evidence="7">
    <location>
        <begin position="71"/>
        <end position="97"/>
    </location>
</feature>
<proteinExistence type="inferred from homology"/>
<dbReference type="OrthoDB" id="9788907at2"/>
<comment type="caution">
    <text evidence="8">The sequence shown here is derived from an EMBL/GenBank/DDBJ whole genome shotgun (WGS) entry which is preliminary data.</text>
</comment>
<evidence type="ECO:0000313" key="9">
    <source>
        <dbReference type="Proteomes" id="UP000295504"/>
    </source>
</evidence>
<dbReference type="AlphaFoldDB" id="A0A4R2TQX5"/>
<dbReference type="Pfam" id="PF02417">
    <property type="entry name" value="Chromate_transp"/>
    <property type="match status" value="1"/>
</dbReference>
<gene>
    <name evidence="8" type="ORF">EDD79_100832</name>
</gene>
<evidence type="ECO:0000256" key="4">
    <source>
        <dbReference type="ARBA" id="ARBA00022692"/>
    </source>
</evidence>
<feature type="transmembrane region" description="Helical" evidence="7">
    <location>
        <begin position="155"/>
        <end position="173"/>
    </location>
</feature>
<dbReference type="InterPro" id="IPR003370">
    <property type="entry name" value="Chromate_transpt"/>
</dbReference>
<keyword evidence="6 7" id="KW-0472">Membrane</keyword>
<evidence type="ECO:0000256" key="6">
    <source>
        <dbReference type="ARBA" id="ARBA00023136"/>
    </source>
</evidence>
<dbReference type="GO" id="GO:0015109">
    <property type="term" value="F:chromate transmembrane transporter activity"/>
    <property type="evidence" value="ECO:0007669"/>
    <property type="project" value="InterPro"/>
</dbReference>
<evidence type="ECO:0000256" key="7">
    <source>
        <dbReference type="SAM" id="Phobius"/>
    </source>
</evidence>
<feature type="transmembrane region" description="Helical" evidence="7">
    <location>
        <begin position="118"/>
        <end position="149"/>
    </location>
</feature>
<dbReference type="PANTHER" id="PTHR43663:SF1">
    <property type="entry name" value="CHROMATE TRANSPORTER"/>
    <property type="match status" value="1"/>
</dbReference>
<name>A0A4R2TQX5_9FIRM</name>
<keyword evidence="3" id="KW-1003">Cell membrane</keyword>
<comment type="subcellular location">
    <subcellularLocation>
        <location evidence="1">Cell membrane</location>
        <topology evidence="1">Multi-pass membrane protein</topology>
    </subcellularLocation>
</comment>